<feature type="binding site" evidence="19">
    <location>
        <position position="208"/>
    </location>
    <ligand>
        <name>Zn(2+)</name>
        <dbReference type="ChEBI" id="CHEBI:29105"/>
        <label>3</label>
    </ligand>
</feature>
<dbReference type="GO" id="GO:0008270">
    <property type="term" value="F:zinc ion binding"/>
    <property type="evidence" value="ECO:0007669"/>
    <property type="project" value="UniProtKB-KW"/>
</dbReference>
<dbReference type="Pfam" id="PF00557">
    <property type="entry name" value="Peptidase_M24"/>
    <property type="match status" value="1"/>
</dbReference>
<keyword evidence="6" id="KW-0597">Phosphoprotein</keyword>
<evidence type="ECO:0000256" key="21">
    <source>
        <dbReference type="PROSITE-ProRule" id="PRU01357"/>
    </source>
</evidence>
<dbReference type="CDD" id="cd01086">
    <property type="entry name" value="MetAP1"/>
    <property type="match status" value="1"/>
</dbReference>
<dbReference type="InterPro" id="IPR036005">
    <property type="entry name" value="Creatinase/aminopeptidase-like"/>
</dbReference>
<evidence type="ECO:0000256" key="4">
    <source>
        <dbReference type="ARBA" id="ARBA00022438"/>
    </source>
</evidence>
<proteinExistence type="inferred from homology"/>
<feature type="binding site" evidence="19">
    <location>
        <position position="315"/>
    </location>
    <ligand>
        <name>Zn(2+)</name>
        <dbReference type="ChEBI" id="CHEBI:29105"/>
        <label>4</label>
        <note>catalytic</note>
    </ligand>
</feature>
<keyword evidence="16" id="KW-0496">Mitochondrion</keyword>
<evidence type="ECO:0000313" key="24">
    <source>
        <dbReference type="EMBL" id="KAJ0397646.1"/>
    </source>
</evidence>
<dbReference type="GO" id="GO:0005829">
    <property type="term" value="C:cytosol"/>
    <property type="evidence" value="ECO:0007669"/>
    <property type="project" value="TreeGrafter"/>
</dbReference>
<dbReference type="CDD" id="cd09857">
    <property type="entry name" value="PIN_EXO1"/>
    <property type="match status" value="1"/>
</dbReference>
<comment type="cofactor">
    <cofactor evidence="19">
        <name>Zn(2+)</name>
        <dbReference type="ChEBI" id="CHEBI:29105"/>
    </cofactor>
    <cofactor evidence="19">
        <name>Co(2+)</name>
        <dbReference type="ChEBI" id="CHEBI:48828"/>
    </cofactor>
    <cofactor evidence="19">
        <name>Mn(2+)</name>
        <dbReference type="ChEBI" id="CHEBI:29035"/>
    </cofactor>
    <cofactor evidence="19">
        <name>Fe(2+)</name>
        <dbReference type="ChEBI" id="CHEBI:29033"/>
    </cofactor>
    <text evidence="19">Binds 2 divalent metal cations per subunit. Has a high-affinity and a low affinity metal-binding site. The true nature of the physiological cofactor is under debate. The enzyme is active with zinc, cobalt, manganese or divalent iron ions. Has high activity with zinc; zinc cofactor is transferred into the active site region by the ZNG1 zinc chaperone.</text>
</comment>
<keyword evidence="21" id="KW-0862">Zinc</keyword>
<name>A0AAD5LE11_PYTIN</name>
<dbReference type="SMART" id="SM00485">
    <property type="entry name" value="XPGN"/>
    <property type="match status" value="1"/>
</dbReference>
<dbReference type="PROSITE" id="PS50005">
    <property type="entry name" value="TPR"/>
    <property type="match status" value="1"/>
</dbReference>
<dbReference type="InterPro" id="IPR019734">
    <property type="entry name" value="TPR_rpt"/>
</dbReference>
<evidence type="ECO:0000256" key="7">
    <source>
        <dbReference type="ARBA" id="ARBA00022670"/>
    </source>
</evidence>
<reference evidence="24" key="1">
    <citation type="submission" date="2021-12" db="EMBL/GenBank/DDBJ databases">
        <title>Prjna785345.</title>
        <authorList>
            <person name="Rujirawat T."/>
            <person name="Krajaejun T."/>
        </authorList>
    </citation>
    <scope>NUCLEOTIDE SEQUENCE</scope>
    <source>
        <strain evidence="24">Pi057C3</strain>
    </source>
</reference>
<dbReference type="GO" id="GO:0003677">
    <property type="term" value="F:DNA binding"/>
    <property type="evidence" value="ECO:0007669"/>
    <property type="project" value="UniProtKB-KW"/>
</dbReference>
<dbReference type="Gene3D" id="3.40.50.1010">
    <property type="entry name" value="5'-nuclease"/>
    <property type="match status" value="1"/>
</dbReference>
<dbReference type="PANTHER" id="PTHR43330:SF7">
    <property type="entry name" value="METHIONINE AMINOPEPTIDASE 1"/>
    <property type="match status" value="1"/>
</dbReference>
<dbReference type="Pfam" id="PF15801">
    <property type="entry name" value="zf-C6H2"/>
    <property type="match status" value="1"/>
</dbReference>
<evidence type="ECO:0000256" key="11">
    <source>
        <dbReference type="ARBA" id="ARBA00022801"/>
    </source>
</evidence>
<feature type="binding site" evidence="19">
    <location>
        <position position="191"/>
    </location>
    <ligand>
        <name>a protein</name>
        <dbReference type="ChEBI" id="CHEBI:16541"/>
    </ligand>
    <ligandPart>
        <name>N-terminal L-methionine residue</name>
        <dbReference type="ChEBI" id="CHEBI:64731"/>
    </ligandPart>
</feature>
<organism evidence="24 25">
    <name type="scientific">Pythium insidiosum</name>
    <name type="common">Pythiosis disease agent</name>
    <dbReference type="NCBI Taxonomy" id="114742"/>
    <lineage>
        <taxon>Eukaryota</taxon>
        <taxon>Sar</taxon>
        <taxon>Stramenopiles</taxon>
        <taxon>Oomycota</taxon>
        <taxon>Peronosporomycetes</taxon>
        <taxon>Pythiales</taxon>
        <taxon>Pythiaceae</taxon>
        <taxon>Pythium</taxon>
    </lineage>
</organism>
<feature type="compositionally biased region" description="Polar residues" evidence="22">
    <location>
        <begin position="993"/>
        <end position="1015"/>
    </location>
</feature>
<evidence type="ECO:0000256" key="8">
    <source>
        <dbReference type="ARBA" id="ARBA00022722"/>
    </source>
</evidence>
<evidence type="ECO:0000259" key="23">
    <source>
        <dbReference type="PROSITE" id="PS52013"/>
    </source>
</evidence>
<feature type="compositionally biased region" description="Polar residues" evidence="22">
    <location>
        <begin position="839"/>
        <end position="849"/>
    </location>
</feature>
<keyword evidence="10" id="KW-0227">DNA damage</keyword>
<dbReference type="Gene3D" id="1.10.150.20">
    <property type="entry name" value="5' to 3' exonuclease, C-terminal subdomain"/>
    <property type="match status" value="1"/>
</dbReference>
<comment type="catalytic activity">
    <reaction evidence="19">
        <text>Release of N-terminal amino acids, preferentially methionine, from peptides and arylamides.</text>
        <dbReference type="EC" id="3.4.11.18"/>
    </reaction>
</comment>
<dbReference type="Pfam" id="PF00752">
    <property type="entry name" value="XPG_N"/>
    <property type="match status" value="1"/>
</dbReference>
<keyword evidence="18" id="KW-0539">Nucleus</keyword>
<dbReference type="InterPro" id="IPR031615">
    <property type="entry name" value="Zfn-C6H2"/>
</dbReference>
<gene>
    <name evidence="24" type="ORF">P43SY_000170</name>
</gene>
<evidence type="ECO:0000256" key="19">
    <source>
        <dbReference type="HAMAP-Rule" id="MF_03174"/>
    </source>
</evidence>
<evidence type="ECO:0000256" key="18">
    <source>
        <dbReference type="ARBA" id="ARBA00023242"/>
    </source>
</evidence>
<dbReference type="InterPro" id="IPR037315">
    <property type="entry name" value="EXO1_H3TH"/>
</dbReference>
<dbReference type="EMBL" id="JAKCXM010000243">
    <property type="protein sequence ID" value="KAJ0397646.1"/>
    <property type="molecule type" value="Genomic_DNA"/>
</dbReference>
<keyword evidence="5 19" id="KW-0963">Cytoplasm</keyword>
<keyword evidence="7 19" id="KW-0645">Protease</keyword>
<dbReference type="PRINTS" id="PR00853">
    <property type="entry name" value="XPGRADSUPER"/>
</dbReference>
<keyword evidence="21" id="KW-0863">Zinc-finger</keyword>
<evidence type="ECO:0000256" key="22">
    <source>
        <dbReference type="SAM" id="MobiDB-lite"/>
    </source>
</evidence>
<keyword evidence="25" id="KW-1185">Reference proteome</keyword>
<evidence type="ECO:0000256" key="15">
    <source>
        <dbReference type="ARBA" id="ARBA00023125"/>
    </source>
</evidence>
<keyword evidence="17" id="KW-0234">DNA repair</keyword>
<dbReference type="GO" id="GO:0004239">
    <property type="term" value="F:initiator methionyl aminopeptidase activity"/>
    <property type="evidence" value="ECO:0007669"/>
    <property type="project" value="UniProtKB-UniRule"/>
</dbReference>
<dbReference type="PANTHER" id="PTHR43330">
    <property type="entry name" value="METHIONINE AMINOPEPTIDASE"/>
    <property type="match status" value="1"/>
</dbReference>
<feature type="binding site" evidence="19">
    <location>
        <position position="346"/>
    </location>
    <ligand>
        <name>Zn(2+)</name>
        <dbReference type="ChEBI" id="CHEBI:29105"/>
        <label>4</label>
        <note>catalytic</note>
    </ligand>
</feature>
<dbReference type="GO" id="GO:0006508">
    <property type="term" value="P:proteolysis"/>
    <property type="evidence" value="ECO:0007669"/>
    <property type="project" value="UniProtKB-KW"/>
</dbReference>
<evidence type="ECO:0000256" key="5">
    <source>
        <dbReference type="ARBA" id="ARBA00022490"/>
    </source>
</evidence>
<feature type="binding site" evidence="19">
    <location>
        <position position="346"/>
    </location>
    <ligand>
        <name>Zn(2+)</name>
        <dbReference type="ChEBI" id="CHEBI:29105"/>
        <label>3</label>
    </ligand>
</feature>
<comment type="similarity">
    <text evidence="3">Belongs to the XPG/RAD2 endonuclease family. EXO1 subfamily.</text>
</comment>
<feature type="region of interest" description="Disordered" evidence="22">
    <location>
        <begin position="730"/>
        <end position="889"/>
    </location>
</feature>
<dbReference type="InterPro" id="IPR002467">
    <property type="entry name" value="Pept_M24A_MAP1"/>
</dbReference>
<sequence length="1047" mass="115137">MDGTACVTPSCSKKGTLVCPTCKKLGIPPAMSTFCSQECFKGYWSTHKALHKMFTQMVAEEQAKGDSDSMFEGFEFTGKLRPGKVSPMQTVPEHIARPDYWQTGQPVSEQQADNRIPVYTKEQIEGIREACHAGRQVLDIAAKALRVGVTGDEIDRVCHDACIELGCYPSPLNYYNFPKSLCISVNEVICHGIPDSRELEDGDIVNLDVSVFKDGYHGDLNETYLLGKVDDEGVRLVKTAFECLQTAVDMVKPGTMYRELGKQISAVASAQNFSVVKTYCGHGIGSLFHCAPNVPHYAKNKAVGIMKPGNIFTIEPMINVGSWRDKTWPDDWTAVTVDGLRSAQFEHTLLVTEDGYEILTAREDEPKMVWDISKTMGISGLLPVLKSITETKDLRAYRGQTLAIDGYCWLHRAIYCCSQELCLGQDTDKYVVYFVERVQALVQNGITPYVVFDGGPLPMKKATEDDRRASNRELGLQYYRQRNYTEARKCFSRAADVSPYMAHRVIQRLKAMGVQYVVAPYEADAQLAFLVQAGLVDGVITEDSDCLPFGCGKVLFKMDRDGVAQEVQTANLKHNKELRFHMFTDDMFLEMCIFSGCDYLASLPGFGLKKAYALVKQHGSYRKIIRALRLEGKVRVPETYEAEFERAKLTFRHQRVYDPKQQRIVSLSSIPAAVTEKFGDEMPFLGPLLADDIAQAIAEGDMDPITLTRFAPTAEPSFVPRPAAKSMAVATGKNNHKSTPVKSPVRVNTAPEGRQLPTWAARKASPQKALFREPRPPSHFFRRSSSSPVTPSAVAKAPHGNPGPSASAPGTISRFFAALPKPTVPADDQDDQYVPATPPESQSFESQDSVAVDVARSISFSPVDDEAKQTHLPDNKENTTPNRETPCASAAANRGDNAFARMMKAGSVLQRHSLKRKASSRSVGVLGAAVKPSGPDAIRLIKRLAFTAAPASTRPAPAAMMSSPLSAANPLDAHSEEDVEEPEAEDDLEEPQSSDADNQTRRSNNQQETLPTTHSAGVKSRLVVAPVQNAATKSGVSFARFRYSQVK</sequence>
<dbReference type="GO" id="GO:0006281">
    <property type="term" value="P:DNA repair"/>
    <property type="evidence" value="ECO:0007669"/>
    <property type="project" value="UniProtKB-KW"/>
</dbReference>
<feature type="binding site" evidence="19">
    <location>
        <position position="219"/>
    </location>
    <ligand>
        <name>Zn(2+)</name>
        <dbReference type="ChEBI" id="CHEBI:29105"/>
        <label>4</label>
        <note>catalytic</note>
    </ligand>
</feature>
<evidence type="ECO:0000256" key="17">
    <source>
        <dbReference type="ARBA" id="ARBA00023204"/>
    </source>
</evidence>
<feature type="compositionally biased region" description="Low complexity" evidence="22">
    <location>
        <begin position="952"/>
        <end position="968"/>
    </location>
</feature>
<comment type="subcellular location">
    <subcellularLocation>
        <location evidence="19">Cytoplasm</location>
    </subcellularLocation>
    <subcellularLocation>
        <location evidence="2">Nucleus</location>
    </subcellularLocation>
</comment>
<dbReference type="Gene3D" id="3.90.230.10">
    <property type="entry name" value="Creatinase/methionine aminopeptidase superfamily"/>
    <property type="match status" value="1"/>
</dbReference>
<dbReference type="GO" id="GO:0070006">
    <property type="term" value="F:metalloaminopeptidase activity"/>
    <property type="evidence" value="ECO:0007669"/>
    <property type="project" value="UniProtKB-UniRule"/>
</dbReference>
<dbReference type="AlphaFoldDB" id="A0AAD5LE11"/>
<evidence type="ECO:0000256" key="6">
    <source>
        <dbReference type="ARBA" id="ARBA00022553"/>
    </source>
</evidence>
<evidence type="ECO:0000256" key="14">
    <source>
        <dbReference type="ARBA" id="ARBA00022881"/>
    </source>
</evidence>
<keyword evidence="4 19" id="KW-0031">Aminopeptidase</keyword>
<evidence type="ECO:0000256" key="10">
    <source>
        <dbReference type="ARBA" id="ARBA00022763"/>
    </source>
</evidence>
<dbReference type="InterPro" id="IPR044752">
    <property type="entry name" value="PIN-like_EXO1"/>
</dbReference>
<dbReference type="SMART" id="SM00484">
    <property type="entry name" value="XPGI"/>
    <property type="match status" value="1"/>
</dbReference>
<feature type="compositionally biased region" description="Basic and acidic residues" evidence="22">
    <location>
        <begin position="865"/>
        <end position="877"/>
    </location>
</feature>
<dbReference type="HAMAP" id="MF_01974">
    <property type="entry name" value="MetAP_1"/>
    <property type="match status" value="1"/>
</dbReference>
<comment type="function">
    <text evidence="19">Cotranslationally removes the N-terminal methionine from nascent proteins. The N-terminal methionine is often cleaved when the second residue in the primary sequence is small and uncharged (Met-Ala-, Cys, Gly, Pro, Ser, Thr, or Val).</text>
</comment>
<dbReference type="CDD" id="cd09908">
    <property type="entry name" value="H3TH_EXO1"/>
    <property type="match status" value="1"/>
</dbReference>
<evidence type="ECO:0000256" key="12">
    <source>
        <dbReference type="ARBA" id="ARBA00022839"/>
    </source>
</evidence>
<keyword evidence="9 19" id="KW-0479">Metal-binding</keyword>
<evidence type="ECO:0000256" key="13">
    <source>
        <dbReference type="ARBA" id="ARBA00022842"/>
    </source>
</evidence>
<keyword evidence="15" id="KW-0238">DNA-binding</keyword>
<dbReference type="Proteomes" id="UP001209570">
    <property type="component" value="Unassembled WGS sequence"/>
</dbReference>
<feature type="compositionally biased region" description="Low complexity" evidence="22">
    <location>
        <begin position="783"/>
        <end position="795"/>
    </location>
</feature>
<evidence type="ECO:0000256" key="20">
    <source>
        <dbReference type="PROSITE-ProRule" id="PRU00339"/>
    </source>
</evidence>
<dbReference type="FunFam" id="3.40.50.1010:FF:000002">
    <property type="entry name" value="Exonuclease 1, putative"/>
    <property type="match status" value="1"/>
</dbReference>
<comment type="caution">
    <text evidence="24">The sequence shown here is derived from an EMBL/GenBank/DDBJ whole genome shotgun (WGS) entry which is preliminary data.</text>
</comment>
<dbReference type="InterPro" id="IPR029060">
    <property type="entry name" value="PIN-like_dom_sf"/>
</dbReference>
<comment type="subunit">
    <text evidence="19">Associates with the 60S ribosomal subunit of the 80S translational complex.</text>
</comment>
<keyword evidence="12" id="KW-0269">Exonuclease</keyword>
<feature type="compositionally biased region" description="Acidic residues" evidence="22">
    <location>
        <begin position="975"/>
        <end position="992"/>
    </location>
</feature>
<dbReference type="InterPro" id="IPR006086">
    <property type="entry name" value="XPG-I_dom"/>
</dbReference>
<keyword evidence="14" id="KW-0267">Excision nuclease</keyword>
<dbReference type="SUPFAM" id="SSF88723">
    <property type="entry name" value="PIN domain-like"/>
    <property type="match status" value="1"/>
</dbReference>
<feature type="binding site" evidence="19">
    <location>
        <position position="219"/>
    </location>
    <ligand>
        <name>Zn(2+)</name>
        <dbReference type="ChEBI" id="CHEBI:29105"/>
        <label>3</label>
    </ligand>
</feature>
<evidence type="ECO:0000313" key="25">
    <source>
        <dbReference type="Proteomes" id="UP001209570"/>
    </source>
</evidence>
<dbReference type="GO" id="GO:0035312">
    <property type="term" value="F:5'-3' DNA exonuclease activity"/>
    <property type="evidence" value="ECO:0007669"/>
    <property type="project" value="InterPro"/>
</dbReference>
<feature type="binding site" evidence="19">
    <location>
        <position position="289"/>
    </location>
    <ligand>
        <name>a protein</name>
        <dbReference type="ChEBI" id="CHEBI:16541"/>
    </ligand>
    <ligandPart>
        <name>N-terminal L-methionine residue</name>
        <dbReference type="ChEBI" id="CHEBI:64731"/>
    </ligandPart>
</feature>
<keyword evidence="13" id="KW-0460">Magnesium</keyword>
<keyword evidence="11 19" id="KW-0378">Hydrolase</keyword>
<evidence type="ECO:0000256" key="16">
    <source>
        <dbReference type="ARBA" id="ARBA00023128"/>
    </source>
</evidence>
<dbReference type="SUPFAM" id="SSF55920">
    <property type="entry name" value="Creatinase/aminopeptidase"/>
    <property type="match status" value="1"/>
</dbReference>
<dbReference type="InterPro" id="IPR000994">
    <property type="entry name" value="Pept_M24"/>
</dbReference>
<comment type="cofactor">
    <cofactor evidence="1">
        <name>Mg(2+)</name>
        <dbReference type="ChEBI" id="CHEBI:18420"/>
    </cofactor>
</comment>
<dbReference type="InterPro" id="IPR006084">
    <property type="entry name" value="XPG/Rad2"/>
</dbReference>
<dbReference type="GO" id="GO:0005634">
    <property type="term" value="C:nucleus"/>
    <property type="evidence" value="ECO:0007669"/>
    <property type="project" value="UniProtKB-SubCell"/>
</dbReference>
<dbReference type="NCBIfam" id="TIGR00500">
    <property type="entry name" value="met_pdase_I"/>
    <property type="match status" value="1"/>
</dbReference>
<dbReference type="PROSITE" id="PS00680">
    <property type="entry name" value="MAP_1"/>
    <property type="match status" value="1"/>
</dbReference>
<feature type="domain" description="C6H2-type" evidence="23">
    <location>
        <begin position="3"/>
        <end position="58"/>
    </location>
</feature>
<dbReference type="FunFam" id="1.10.150.20:FF:000011">
    <property type="entry name" value="exonuclease 1"/>
    <property type="match status" value="1"/>
</dbReference>
<keyword evidence="20" id="KW-0802">TPR repeat</keyword>
<dbReference type="SMART" id="SM00279">
    <property type="entry name" value="HhH2"/>
    <property type="match status" value="1"/>
</dbReference>
<dbReference type="PROSITE" id="PS52013">
    <property type="entry name" value="ZF_C6H2"/>
    <property type="match status" value="1"/>
</dbReference>
<dbReference type="Pfam" id="PF00867">
    <property type="entry name" value="XPG_I"/>
    <property type="match status" value="1"/>
</dbReference>
<evidence type="ECO:0000256" key="1">
    <source>
        <dbReference type="ARBA" id="ARBA00001946"/>
    </source>
</evidence>
<feature type="binding site" evidence="19">
    <location>
        <position position="282"/>
    </location>
    <ligand>
        <name>Zn(2+)</name>
        <dbReference type="ChEBI" id="CHEBI:29105"/>
        <label>4</label>
        <note>catalytic</note>
    </ligand>
</feature>
<dbReference type="InterPro" id="IPR036279">
    <property type="entry name" value="5-3_exonuclease_C_sf"/>
</dbReference>
<feature type="region of interest" description="Disordered" evidence="22">
    <location>
        <begin position="952"/>
        <end position="1020"/>
    </location>
</feature>
<feature type="repeat" description="TPR" evidence="20">
    <location>
        <begin position="468"/>
        <end position="501"/>
    </location>
</feature>
<comment type="similarity">
    <text evidence="19 21">Belongs to the peptidase M24A family. Methionine aminopeptidase type 1 subfamily.</text>
</comment>
<evidence type="ECO:0000256" key="2">
    <source>
        <dbReference type="ARBA" id="ARBA00004123"/>
    </source>
</evidence>
<dbReference type="SUPFAM" id="SSF47807">
    <property type="entry name" value="5' to 3' exonuclease, C-terminal subdomain"/>
    <property type="match status" value="1"/>
</dbReference>
<keyword evidence="8" id="KW-0540">Nuclease</keyword>
<accession>A0AAD5LE11</accession>
<evidence type="ECO:0000256" key="3">
    <source>
        <dbReference type="ARBA" id="ARBA00010563"/>
    </source>
</evidence>
<dbReference type="InterPro" id="IPR006085">
    <property type="entry name" value="XPG_DNA_repair_N"/>
</dbReference>
<dbReference type="InterPro" id="IPR008918">
    <property type="entry name" value="HhH2"/>
</dbReference>
<evidence type="ECO:0000256" key="9">
    <source>
        <dbReference type="ARBA" id="ARBA00022723"/>
    </source>
</evidence>
<protein>
    <recommendedName>
        <fullName evidence="23">C6H2-type domain-containing protein</fullName>
    </recommendedName>
</protein>